<dbReference type="Proteomes" id="UP000037460">
    <property type="component" value="Unassembled WGS sequence"/>
</dbReference>
<dbReference type="Pfam" id="PF00415">
    <property type="entry name" value="RCC1"/>
    <property type="match status" value="1"/>
</dbReference>
<gene>
    <name evidence="2" type="ORF">Ctob_008126</name>
</gene>
<dbReference type="OrthoDB" id="61110at2759"/>
<dbReference type="GO" id="GO:0005737">
    <property type="term" value="C:cytoplasm"/>
    <property type="evidence" value="ECO:0007669"/>
    <property type="project" value="TreeGrafter"/>
</dbReference>
<dbReference type="GO" id="GO:0016301">
    <property type="term" value="F:kinase activity"/>
    <property type="evidence" value="ECO:0007669"/>
    <property type="project" value="UniProtKB-KW"/>
</dbReference>
<dbReference type="InterPro" id="IPR009091">
    <property type="entry name" value="RCC1/BLIP-II"/>
</dbReference>
<dbReference type="PANTHER" id="PTHR45982">
    <property type="entry name" value="REGULATOR OF CHROMOSOME CONDENSATION"/>
    <property type="match status" value="1"/>
</dbReference>
<evidence type="ECO:0000256" key="1">
    <source>
        <dbReference type="PROSITE-ProRule" id="PRU00235"/>
    </source>
</evidence>
<dbReference type="Gene3D" id="2.130.10.30">
    <property type="entry name" value="Regulator of chromosome condensation 1/beta-lactamase-inhibitor protein II"/>
    <property type="match status" value="1"/>
</dbReference>
<dbReference type="AlphaFoldDB" id="A0A0M0JQ55"/>
<dbReference type="SUPFAM" id="SSF50985">
    <property type="entry name" value="RCC1/BLIP-II"/>
    <property type="match status" value="1"/>
</dbReference>
<dbReference type="InterPro" id="IPR051553">
    <property type="entry name" value="Ran_GTPase-activating"/>
</dbReference>
<dbReference type="EMBL" id="JWZX01002575">
    <property type="protein sequence ID" value="KOO28383.1"/>
    <property type="molecule type" value="Genomic_DNA"/>
</dbReference>
<comment type="caution">
    <text evidence="2">The sequence shown here is derived from an EMBL/GenBank/DDBJ whole genome shotgun (WGS) entry which is preliminary data.</text>
</comment>
<dbReference type="PROSITE" id="PS00626">
    <property type="entry name" value="RCC1_2"/>
    <property type="match status" value="1"/>
</dbReference>
<sequence>MVGLDGSDLRLMEVAAGREHTLLLTAEGVVHSCGENSWAQLGQGSGHSSFDSRAPCAVLSPVAQLADQYIVQVAAGGNQSLALAATGELWAFGAPRHPTSLNEMRMRRVDAAGNAFVDPSGERIRIVHWNVHFSFSVAFRRPSSEQAAWPVPEEFEPD</sequence>
<keyword evidence="2" id="KW-0808">Transferase</keyword>
<dbReference type="InterPro" id="IPR000408">
    <property type="entry name" value="Reg_chr_condens"/>
</dbReference>
<accession>A0A0M0JQ55</accession>
<keyword evidence="3" id="KW-1185">Reference proteome</keyword>
<dbReference type="PANTHER" id="PTHR45982:SF1">
    <property type="entry name" value="REGULATOR OF CHROMOSOME CONDENSATION"/>
    <property type="match status" value="1"/>
</dbReference>
<proteinExistence type="predicted"/>
<evidence type="ECO:0000313" key="3">
    <source>
        <dbReference type="Proteomes" id="UP000037460"/>
    </source>
</evidence>
<evidence type="ECO:0000313" key="2">
    <source>
        <dbReference type="EMBL" id="KOO28383.1"/>
    </source>
</evidence>
<dbReference type="PROSITE" id="PS50012">
    <property type="entry name" value="RCC1_3"/>
    <property type="match status" value="1"/>
</dbReference>
<reference evidence="3" key="1">
    <citation type="journal article" date="2015" name="PLoS Genet.">
        <title>Genome Sequence and Transcriptome Analyses of Chrysochromulina tobin: Metabolic Tools for Enhanced Algal Fitness in the Prominent Order Prymnesiales (Haptophyceae).</title>
        <authorList>
            <person name="Hovde B.T."/>
            <person name="Deodato C.R."/>
            <person name="Hunsperger H.M."/>
            <person name="Ryken S.A."/>
            <person name="Yost W."/>
            <person name="Jha R.K."/>
            <person name="Patterson J."/>
            <person name="Monnat R.J. Jr."/>
            <person name="Barlow S.B."/>
            <person name="Starkenburg S.R."/>
            <person name="Cattolico R.A."/>
        </authorList>
    </citation>
    <scope>NUCLEOTIDE SEQUENCE</scope>
    <source>
        <strain evidence="3">CCMP291</strain>
    </source>
</reference>
<organism evidence="2 3">
    <name type="scientific">Chrysochromulina tobinii</name>
    <dbReference type="NCBI Taxonomy" id="1460289"/>
    <lineage>
        <taxon>Eukaryota</taxon>
        <taxon>Haptista</taxon>
        <taxon>Haptophyta</taxon>
        <taxon>Prymnesiophyceae</taxon>
        <taxon>Prymnesiales</taxon>
        <taxon>Chrysochromulinaceae</taxon>
        <taxon>Chrysochromulina</taxon>
    </lineage>
</organism>
<name>A0A0M0JQ55_9EUKA</name>
<protein>
    <submittedName>
        <fullName evidence="2">Protein kinase domain containing protein</fullName>
    </submittedName>
</protein>
<feature type="repeat" description="RCC1" evidence="1">
    <location>
        <begin position="28"/>
        <end position="86"/>
    </location>
</feature>
<keyword evidence="2" id="KW-0418">Kinase</keyword>
<dbReference type="GO" id="GO:0005085">
    <property type="term" value="F:guanyl-nucleotide exchange factor activity"/>
    <property type="evidence" value="ECO:0007669"/>
    <property type="project" value="TreeGrafter"/>
</dbReference>